<evidence type="ECO:0000313" key="2">
    <source>
        <dbReference type="Proteomes" id="UP000198711"/>
    </source>
</evidence>
<comment type="caution">
    <text evidence="1">The sequence shown here is derived from an EMBL/GenBank/DDBJ whole genome shotgun (WGS) entry which is preliminary data.</text>
</comment>
<gene>
    <name evidence="1" type="ORF">SAMN05444410_11077</name>
</gene>
<reference evidence="1 2" key="1">
    <citation type="submission" date="2016-10" db="EMBL/GenBank/DDBJ databases">
        <authorList>
            <person name="Varghese N."/>
            <person name="Submissions S."/>
        </authorList>
    </citation>
    <scope>NUCLEOTIDE SEQUENCE [LARGE SCALE GENOMIC DNA]</scope>
    <source>
        <strain evidence="1 2">DSM 25353</strain>
    </source>
</reference>
<evidence type="ECO:0000313" key="1">
    <source>
        <dbReference type="EMBL" id="SDX18534.1"/>
    </source>
</evidence>
<dbReference type="Proteomes" id="UP000198711">
    <property type="component" value="Unassembled WGS sequence"/>
</dbReference>
<dbReference type="EMBL" id="FNNO01000010">
    <property type="protein sequence ID" value="SDX18534.1"/>
    <property type="molecule type" value="Genomic_DNA"/>
</dbReference>
<organism evidence="1 2">
    <name type="scientific">Hydrobacter penzbergensis</name>
    <dbReference type="NCBI Taxonomy" id="1235997"/>
    <lineage>
        <taxon>Bacteria</taxon>
        <taxon>Pseudomonadati</taxon>
        <taxon>Bacteroidota</taxon>
        <taxon>Chitinophagia</taxon>
        <taxon>Chitinophagales</taxon>
        <taxon>Chitinophagaceae</taxon>
        <taxon>Hydrobacter</taxon>
    </lineage>
</organism>
<dbReference type="AlphaFoldDB" id="A0A8X8IH26"/>
<accession>A0A8X8IH26</accession>
<protein>
    <submittedName>
        <fullName evidence="1">Transcriptional regulator, AbiEi antitoxin, Type IV TA system</fullName>
    </submittedName>
</protein>
<name>A0A8X8IH26_9BACT</name>
<dbReference type="InterPro" id="IPR045738">
    <property type="entry name" value="DUF6088"/>
</dbReference>
<sequence>MKSVQQHIGEQIRETPPGAILFPADFRGLGSDDAIRQALSRLVSEGVIERLGHGIYYLPQYDDELGKLIPSMEKIAEAIAAREHVRILPTGAAALNRLGLSTQVPMNIVYLTDGQRRNIQIGKGKLVFKPTTPKKFAFKGAISGMLIRALEDVNLNEITAEMRARIKVLIEKEDPQLLKYDLQLASAKTHDYLLQLIKDRHEVA</sequence>
<dbReference type="RefSeq" id="WP_092724318.1">
    <property type="nucleotide sequence ID" value="NZ_FNNO01000010.1"/>
</dbReference>
<keyword evidence="2" id="KW-1185">Reference proteome</keyword>
<dbReference type="Pfam" id="PF19570">
    <property type="entry name" value="DUF6088"/>
    <property type="match status" value="1"/>
</dbReference>
<proteinExistence type="predicted"/>